<dbReference type="EMBL" id="JAKGAQ010000004">
    <property type="protein sequence ID" value="MCF2872461.1"/>
    <property type="molecule type" value="Genomic_DNA"/>
</dbReference>
<dbReference type="EC" id="3.2.1.183" evidence="2"/>
<dbReference type="InterPro" id="IPR029767">
    <property type="entry name" value="WecB-like"/>
</dbReference>
<dbReference type="InterPro" id="IPR020004">
    <property type="entry name" value="UDP-GlcNAc_Epase"/>
</dbReference>
<comment type="caution">
    <text evidence="2">The sequence shown here is derived from an EMBL/GenBank/DDBJ whole genome shotgun (WGS) entry which is preliminary data.</text>
</comment>
<dbReference type="GO" id="GO:0016798">
    <property type="term" value="F:hydrolase activity, acting on glycosyl bonds"/>
    <property type="evidence" value="ECO:0007669"/>
    <property type="project" value="UniProtKB-KW"/>
</dbReference>
<dbReference type="InterPro" id="IPR003331">
    <property type="entry name" value="UDP_GlcNAc_Epimerase_2_dom"/>
</dbReference>
<proteinExistence type="predicted"/>
<dbReference type="SUPFAM" id="SSF53756">
    <property type="entry name" value="UDP-Glycosyltransferase/glycogen phosphorylase"/>
    <property type="match status" value="1"/>
</dbReference>
<feature type="domain" description="UDP-N-acetylglucosamine 2-epimerase" evidence="1">
    <location>
        <begin position="31"/>
        <end position="356"/>
    </location>
</feature>
<protein>
    <submittedName>
        <fullName evidence="2">UDP-N-acetylglucosamine 2-epimerase</fullName>
        <ecNumber evidence="2">3.2.1.183</ecNumber>
    </submittedName>
</protein>
<keyword evidence="2" id="KW-0378">Hydrolase</keyword>
<keyword evidence="3" id="KW-1185">Reference proteome</keyword>
<accession>A0ABS9D225</accession>
<keyword evidence="2" id="KW-0326">Glycosidase</keyword>
<dbReference type="PANTHER" id="PTHR43174">
    <property type="entry name" value="UDP-N-ACETYLGLUCOSAMINE 2-EPIMERASE"/>
    <property type="match status" value="1"/>
</dbReference>
<dbReference type="NCBIfam" id="TIGR03568">
    <property type="entry name" value="NeuC_NnaA"/>
    <property type="match status" value="1"/>
</dbReference>
<dbReference type="Pfam" id="PF02350">
    <property type="entry name" value="Epimerase_2"/>
    <property type="match status" value="1"/>
</dbReference>
<dbReference type="Proteomes" id="UP001200557">
    <property type="component" value="Unassembled WGS sequence"/>
</dbReference>
<dbReference type="Gene3D" id="3.40.50.2000">
    <property type="entry name" value="Glycogen Phosphorylase B"/>
    <property type="match status" value="2"/>
</dbReference>
<reference evidence="2 3" key="1">
    <citation type="submission" date="2022-01" db="EMBL/GenBank/DDBJ databases">
        <title>Octadecabacter sp. nov., isolated from a marine alga.</title>
        <authorList>
            <person name="Jin M.S."/>
            <person name="Kim H.M."/>
            <person name="Han D.M."/>
            <person name="Jung J.J."/>
            <person name="Jeon C.O."/>
        </authorList>
    </citation>
    <scope>NUCLEOTIDE SEQUENCE [LARGE SCALE GENOMIC DNA]</scope>
    <source>
        <strain evidence="2 3">G9-8</strain>
    </source>
</reference>
<gene>
    <name evidence="2" type="primary">neuC</name>
    <name evidence="2" type="ORF">L0664_15405</name>
</gene>
<sequence length="373" mass="40451">MTSRSILFVTGTRADFGKLEPLAIAARDRGHDVGFWVTGMHMLDRYGMTKHEVARTQGVAVHEYINQRAGDPQDHVLAKTVTGFSDFVAEYKPDLVVIHGDRIEALACALVAATNYIRSAHIEGGEVSGTIDEIFRHCNSKLASHHFVSSQAARKRVMAMGEPDGSIHVIGSPELDFHSGPSGVTMDDVRERYELPAGPFGIVVFHPVTSEAASMGQQARDLFAALTASGKNFVVIAPNNDPGSDDIFAVLDDLPKDRFRILPSMRFAHFSELMKNAACMIGNSSAGVREAPFLGTPSLDIGTRQTNRAEAPSLHAVAASDATGIAAFLSGEWGKRYDRHDAFGQGDAAARFGNIMDDPAFWEGALQKRFHDQ</sequence>
<dbReference type="PANTHER" id="PTHR43174:SF3">
    <property type="entry name" value="UDP-N-ACETYLGLUCOSAMINE 2-EPIMERASE"/>
    <property type="match status" value="1"/>
</dbReference>
<evidence type="ECO:0000313" key="3">
    <source>
        <dbReference type="Proteomes" id="UP001200557"/>
    </source>
</evidence>
<evidence type="ECO:0000313" key="2">
    <source>
        <dbReference type="EMBL" id="MCF2872461.1"/>
    </source>
</evidence>
<organism evidence="2 3">
    <name type="scientific">Octadecabacter dasysiphoniae</name>
    <dbReference type="NCBI Taxonomy" id="2909341"/>
    <lineage>
        <taxon>Bacteria</taxon>
        <taxon>Pseudomonadati</taxon>
        <taxon>Pseudomonadota</taxon>
        <taxon>Alphaproteobacteria</taxon>
        <taxon>Rhodobacterales</taxon>
        <taxon>Roseobacteraceae</taxon>
        <taxon>Octadecabacter</taxon>
    </lineage>
</organism>
<dbReference type="RefSeq" id="WP_235226787.1">
    <property type="nucleotide sequence ID" value="NZ_JAKGAQ010000004.1"/>
</dbReference>
<name>A0ABS9D225_9RHOB</name>
<evidence type="ECO:0000259" key="1">
    <source>
        <dbReference type="Pfam" id="PF02350"/>
    </source>
</evidence>